<dbReference type="EMBL" id="JANAVB010014797">
    <property type="protein sequence ID" value="KAJ6833729.1"/>
    <property type="molecule type" value="Genomic_DNA"/>
</dbReference>
<organism evidence="4 6">
    <name type="scientific">Iris pallida</name>
    <name type="common">Sweet iris</name>
    <dbReference type="NCBI Taxonomy" id="29817"/>
    <lineage>
        <taxon>Eukaryota</taxon>
        <taxon>Viridiplantae</taxon>
        <taxon>Streptophyta</taxon>
        <taxon>Embryophyta</taxon>
        <taxon>Tracheophyta</taxon>
        <taxon>Spermatophyta</taxon>
        <taxon>Magnoliopsida</taxon>
        <taxon>Liliopsida</taxon>
        <taxon>Asparagales</taxon>
        <taxon>Iridaceae</taxon>
        <taxon>Iridoideae</taxon>
        <taxon>Irideae</taxon>
        <taxon>Iris</taxon>
    </lineage>
</organism>
<evidence type="ECO:0000313" key="4">
    <source>
        <dbReference type="EMBL" id="KAJ6791993.1"/>
    </source>
</evidence>
<proteinExistence type="predicted"/>
<dbReference type="AlphaFoldDB" id="A0AAX6DJM0"/>
<dbReference type="PANTHER" id="PTHR10627:SF74">
    <property type="entry name" value="OS08G0526500 PROTEIN"/>
    <property type="match status" value="1"/>
</dbReference>
<dbReference type="InterPro" id="IPR001660">
    <property type="entry name" value="SAM"/>
</dbReference>
<sequence length="201" mass="21735">MYSDPTSVRRPAEDRLGTSSVRSSPGFHGRQGIIRRQYQDDVKQSNVFHAVDHHGAKASKVHTGVLKSSKNSATNTSDGRKIGLKNEAHTSKTVSFTNVEGISATQSGLAKKPELLSASAPAPASGEKSHNMAGKLTIALFLQKLGLSKYIISFQAEEVDMFALAHMNDDDLKSMGLPMGPRKKIVYALASLKAKKRETKT</sequence>
<dbReference type="SUPFAM" id="SSF47769">
    <property type="entry name" value="SAM/Pointed domain"/>
    <property type="match status" value="1"/>
</dbReference>
<keyword evidence="6" id="KW-1185">Reference proteome</keyword>
<evidence type="ECO:0000256" key="2">
    <source>
        <dbReference type="SAM" id="MobiDB-lite"/>
    </source>
</evidence>
<reference evidence="4" key="1">
    <citation type="journal article" date="2023" name="GigaByte">
        <title>Genome assembly of the bearded iris, Iris pallida Lam.</title>
        <authorList>
            <person name="Bruccoleri R.E."/>
            <person name="Oakeley E.J."/>
            <person name="Faust A.M.E."/>
            <person name="Altorfer M."/>
            <person name="Dessus-Babus S."/>
            <person name="Burckhardt D."/>
            <person name="Oertli M."/>
            <person name="Naumann U."/>
            <person name="Petersen F."/>
            <person name="Wong J."/>
        </authorList>
    </citation>
    <scope>NUCLEOTIDE SEQUENCE</scope>
    <source>
        <strain evidence="4">GSM-AAB239-AS_SAM_17_03QT</strain>
    </source>
</reference>
<comment type="caution">
    <text evidence="4">The sequence shown here is derived from an EMBL/GenBank/DDBJ whole genome shotgun (WGS) entry which is preliminary data.</text>
</comment>
<evidence type="ECO:0000259" key="3">
    <source>
        <dbReference type="SMART" id="SM00454"/>
    </source>
</evidence>
<dbReference type="EMBL" id="JANAVB010044216">
    <property type="protein sequence ID" value="KAJ6791993.1"/>
    <property type="molecule type" value="Genomic_DNA"/>
</dbReference>
<reference evidence="4" key="2">
    <citation type="submission" date="2023-04" db="EMBL/GenBank/DDBJ databases">
        <authorList>
            <person name="Bruccoleri R.E."/>
            <person name="Oakeley E.J."/>
            <person name="Faust A.-M."/>
            <person name="Dessus-Babus S."/>
            <person name="Altorfer M."/>
            <person name="Burckhardt D."/>
            <person name="Oertli M."/>
            <person name="Naumann U."/>
            <person name="Petersen F."/>
            <person name="Wong J."/>
        </authorList>
    </citation>
    <scope>NUCLEOTIDE SEQUENCE</scope>
    <source>
        <strain evidence="4">GSM-AAB239-AS_SAM_17_03QT</strain>
        <tissue evidence="4">Leaf</tissue>
    </source>
</reference>
<evidence type="ECO:0000256" key="1">
    <source>
        <dbReference type="ARBA" id="ARBA00022737"/>
    </source>
</evidence>
<feature type="domain" description="SAM" evidence="3">
    <location>
        <begin position="130"/>
        <end position="195"/>
    </location>
</feature>
<dbReference type="Proteomes" id="UP001140949">
    <property type="component" value="Unassembled WGS sequence"/>
</dbReference>
<dbReference type="PANTHER" id="PTHR10627">
    <property type="entry name" value="SCP160"/>
    <property type="match status" value="1"/>
</dbReference>
<evidence type="ECO:0000313" key="6">
    <source>
        <dbReference type="Proteomes" id="UP001140949"/>
    </source>
</evidence>
<dbReference type="InterPro" id="IPR013761">
    <property type="entry name" value="SAM/pointed_sf"/>
</dbReference>
<feature type="region of interest" description="Disordered" evidence="2">
    <location>
        <begin position="59"/>
        <end position="81"/>
    </location>
</feature>
<evidence type="ECO:0000313" key="5">
    <source>
        <dbReference type="EMBL" id="KAJ6833729.1"/>
    </source>
</evidence>
<name>A0AAX6DJM0_IRIPA</name>
<feature type="region of interest" description="Disordered" evidence="2">
    <location>
        <begin position="1"/>
        <end position="32"/>
    </location>
</feature>
<gene>
    <name evidence="4" type="ORF">M6B38_242590</name>
    <name evidence="5" type="ORF">M6B38_338530</name>
</gene>
<dbReference type="Gene3D" id="1.10.150.50">
    <property type="entry name" value="Transcription Factor, Ets-1"/>
    <property type="match status" value="1"/>
</dbReference>
<protein>
    <recommendedName>
        <fullName evidence="3">SAM domain-containing protein</fullName>
    </recommendedName>
</protein>
<dbReference type="SMART" id="SM00454">
    <property type="entry name" value="SAM"/>
    <property type="match status" value="1"/>
</dbReference>
<dbReference type="Pfam" id="PF00536">
    <property type="entry name" value="SAM_1"/>
    <property type="match status" value="1"/>
</dbReference>
<accession>A0AAX6DJM0</accession>
<keyword evidence="1" id="KW-0677">Repeat</keyword>
<feature type="compositionally biased region" description="Polar residues" evidence="2">
    <location>
        <begin position="66"/>
        <end position="77"/>
    </location>
</feature>